<evidence type="ECO:0000313" key="3">
    <source>
        <dbReference type="Proteomes" id="UP000040841"/>
    </source>
</evidence>
<evidence type="ECO:0000256" key="1">
    <source>
        <dbReference type="SAM" id="SignalP"/>
    </source>
</evidence>
<keyword evidence="2" id="KW-0449">Lipoprotein</keyword>
<feature type="signal peptide" evidence="1">
    <location>
        <begin position="1"/>
        <end position="19"/>
    </location>
</feature>
<dbReference type="RefSeq" id="WP_049678884.1">
    <property type="nucleotide sequence ID" value="NZ_CABMMJ010000007.1"/>
</dbReference>
<sequence>MIRIIIALAVLALTGCATEVVPPSKAINAPSDRVFKYQQVSPDQATLVVVRDSGYVGGGCYATVFINGDRVAKLDPKEKASFNLPAGTWTIGATWEGAALCSAAVERQERDVSLVAGKSKTLRIFTDSNGTMDVKPTTIE</sequence>
<proteinExistence type="predicted"/>
<protein>
    <submittedName>
        <fullName evidence="2">Lipoprotein</fullName>
    </submittedName>
</protein>
<organism evidence="2 3">
    <name type="scientific">Yersinia mollaretii</name>
    <dbReference type="NCBI Taxonomy" id="33060"/>
    <lineage>
        <taxon>Bacteria</taxon>
        <taxon>Pseudomonadati</taxon>
        <taxon>Pseudomonadota</taxon>
        <taxon>Gammaproteobacteria</taxon>
        <taxon>Enterobacterales</taxon>
        <taxon>Yersiniaceae</taxon>
        <taxon>Yersinia</taxon>
    </lineage>
</organism>
<evidence type="ECO:0000313" key="2">
    <source>
        <dbReference type="EMBL" id="CNI32340.1"/>
    </source>
</evidence>
<accession>A0AA36PMW0</accession>
<dbReference type="PROSITE" id="PS51257">
    <property type="entry name" value="PROKAR_LIPOPROTEIN"/>
    <property type="match status" value="1"/>
</dbReference>
<name>A0AA36PMW0_YERMO</name>
<feature type="chain" id="PRO_5041354930" evidence="1">
    <location>
        <begin position="20"/>
        <end position="140"/>
    </location>
</feature>
<dbReference type="EMBL" id="CQBM01000007">
    <property type="protein sequence ID" value="CNI32340.1"/>
    <property type="molecule type" value="Genomic_DNA"/>
</dbReference>
<reference evidence="2 3" key="1">
    <citation type="submission" date="2015-03" db="EMBL/GenBank/DDBJ databases">
        <authorList>
            <consortium name="Pathogen Informatics"/>
            <person name="Murphy D."/>
        </authorList>
    </citation>
    <scope>NUCLEOTIDE SEQUENCE [LARGE SCALE GENOMIC DNA]</scope>
    <source>
        <strain evidence="2 3">FE82747</strain>
    </source>
</reference>
<gene>
    <name evidence="2" type="ORF">ERS008502_02914</name>
</gene>
<dbReference type="Proteomes" id="UP000040841">
    <property type="component" value="Unassembled WGS sequence"/>
</dbReference>
<comment type="caution">
    <text evidence="2">The sequence shown here is derived from an EMBL/GenBank/DDBJ whole genome shotgun (WGS) entry which is preliminary data.</text>
</comment>
<dbReference type="AlphaFoldDB" id="A0AA36PMW0"/>
<keyword evidence="1" id="KW-0732">Signal</keyword>